<gene>
    <name evidence="2" type="ORF">K450DRAFT_293932</name>
</gene>
<reference evidence="2" key="1">
    <citation type="submission" date="2021-06" db="EMBL/GenBank/DDBJ databases">
        <authorList>
            <consortium name="DOE Joint Genome Institute"/>
            <person name="Mondo S.J."/>
            <person name="Amses K.R."/>
            <person name="Simmons D.R."/>
            <person name="Longcore J.E."/>
            <person name="Seto K."/>
            <person name="Alves G.H."/>
            <person name="Bonds A.E."/>
            <person name="Quandt C.A."/>
            <person name="Davis W.J."/>
            <person name="Chang Y."/>
            <person name="Letcher P.M."/>
            <person name="Powell M.J."/>
            <person name="Kuo A."/>
            <person name="Labutti K."/>
            <person name="Pangilinan J."/>
            <person name="Andreopoulos W."/>
            <person name="Tritt A."/>
            <person name="Riley R."/>
            <person name="Hundley H."/>
            <person name="Johnson J."/>
            <person name="Lipzen A."/>
            <person name="Barry K."/>
            <person name="Berbee M.L."/>
            <person name="Buchler N.E."/>
            <person name="Grigoriev I.V."/>
            <person name="Spatafora J.W."/>
            <person name="Stajich J.E."/>
            <person name="James T.Y."/>
        </authorList>
    </citation>
    <scope>NUCLEOTIDE SEQUENCE</scope>
    <source>
        <strain evidence="2">AG</strain>
    </source>
</reference>
<dbReference type="Gene3D" id="3.90.180.10">
    <property type="entry name" value="Medium-chain alcohol dehydrogenases, catalytic domain"/>
    <property type="match status" value="1"/>
</dbReference>
<evidence type="ECO:0000313" key="2">
    <source>
        <dbReference type="EMBL" id="KAI8582366.1"/>
    </source>
</evidence>
<dbReference type="PANTHER" id="PTHR45033">
    <property type="match status" value="1"/>
</dbReference>
<dbReference type="InterPro" id="IPR013154">
    <property type="entry name" value="ADH-like_N"/>
</dbReference>
<dbReference type="EMBL" id="MU620901">
    <property type="protein sequence ID" value="KAI8582366.1"/>
    <property type="molecule type" value="Genomic_DNA"/>
</dbReference>
<dbReference type="PANTHER" id="PTHR45033:SF2">
    <property type="entry name" value="ZINC-TYPE ALCOHOL DEHYDROGENASE-LIKE PROTEIN C1773.06C"/>
    <property type="match status" value="1"/>
</dbReference>
<name>A0AAD5EEG0_UMBRA</name>
<dbReference type="CDD" id="cd08276">
    <property type="entry name" value="MDR7"/>
    <property type="match status" value="1"/>
</dbReference>
<evidence type="ECO:0000313" key="3">
    <source>
        <dbReference type="Proteomes" id="UP001206595"/>
    </source>
</evidence>
<organism evidence="2 3">
    <name type="scientific">Umbelopsis ramanniana AG</name>
    <dbReference type="NCBI Taxonomy" id="1314678"/>
    <lineage>
        <taxon>Eukaryota</taxon>
        <taxon>Fungi</taxon>
        <taxon>Fungi incertae sedis</taxon>
        <taxon>Mucoromycota</taxon>
        <taxon>Mucoromycotina</taxon>
        <taxon>Umbelopsidomycetes</taxon>
        <taxon>Umbelopsidales</taxon>
        <taxon>Umbelopsidaceae</taxon>
        <taxon>Umbelopsis</taxon>
    </lineage>
</organism>
<accession>A0AAD5EEG0</accession>
<dbReference type="InterPro" id="IPR013149">
    <property type="entry name" value="ADH-like_C"/>
</dbReference>
<dbReference type="SMART" id="SM00829">
    <property type="entry name" value="PKS_ER"/>
    <property type="match status" value="1"/>
</dbReference>
<dbReference type="Pfam" id="PF08240">
    <property type="entry name" value="ADH_N"/>
    <property type="match status" value="1"/>
</dbReference>
<dbReference type="InterPro" id="IPR011032">
    <property type="entry name" value="GroES-like_sf"/>
</dbReference>
<dbReference type="GO" id="GO:0016491">
    <property type="term" value="F:oxidoreductase activity"/>
    <property type="evidence" value="ECO:0007669"/>
    <property type="project" value="InterPro"/>
</dbReference>
<dbReference type="InterPro" id="IPR052711">
    <property type="entry name" value="Zinc_ADH-like"/>
</dbReference>
<dbReference type="Pfam" id="PF00107">
    <property type="entry name" value="ADH_zinc_N"/>
    <property type="match status" value="1"/>
</dbReference>
<dbReference type="GeneID" id="75918940"/>
<dbReference type="RefSeq" id="XP_051447370.1">
    <property type="nucleotide sequence ID" value="XM_051593598.1"/>
</dbReference>
<evidence type="ECO:0000259" key="1">
    <source>
        <dbReference type="SMART" id="SM00829"/>
    </source>
</evidence>
<keyword evidence="3" id="KW-1185">Reference proteome</keyword>
<protein>
    <recommendedName>
        <fullName evidence="1">Enoyl reductase (ER) domain-containing protein</fullName>
    </recommendedName>
</protein>
<dbReference type="Gene3D" id="3.40.50.720">
    <property type="entry name" value="NAD(P)-binding Rossmann-like Domain"/>
    <property type="match status" value="1"/>
</dbReference>
<reference evidence="2" key="2">
    <citation type="journal article" date="2022" name="Proc. Natl. Acad. Sci. U.S.A.">
        <title>Diploid-dominant life cycles characterize the early evolution of Fungi.</title>
        <authorList>
            <person name="Amses K.R."/>
            <person name="Simmons D.R."/>
            <person name="Longcore J.E."/>
            <person name="Mondo S.J."/>
            <person name="Seto K."/>
            <person name="Jeronimo G.H."/>
            <person name="Bonds A.E."/>
            <person name="Quandt C.A."/>
            <person name="Davis W.J."/>
            <person name="Chang Y."/>
            <person name="Federici B.A."/>
            <person name="Kuo A."/>
            <person name="LaButti K."/>
            <person name="Pangilinan J."/>
            <person name="Andreopoulos W."/>
            <person name="Tritt A."/>
            <person name="Riley R."/>
            <person name="Hundley H."/>
            <person name="Johnson J."/>
            <person name="Lipzen A."/>
            <person name="Barry K."/>
            <person name="Lang B.F."/>
            <person name="Cuomo C.A."/>
            <person name="Buchler N.E."/>
            <person name="Grigoriev I.V."/>
            <person name="Spatafora J.W."/>
            <person name="Stajich J.E."/>
            <person name="James T.Y."/>
        </authorList>
    </citation>
    <scope>NUCLEOTIDE SEQUENCE</scope>
    <source>
        <strain evidence="2">AG</strain>
    </source>
</reference>
<dbReference type="SUPFAM" id="SSF51735">
    <property type="entry name" value="NAD(P)-binding Rossmann-fold domains"/>
    <property type="match status" value="1"/>
</dbReference>
<dbReference type="AlphaFoldDB" id="A0AAD5EEG0"/>
<dbReference type="InterPro" id="IPR020843">
    <property type="entry name" value="ER"/>
</dbReference>
<proteinExistence type="predicted"/>
<sequence>MAIPNQHRVFRLPEGNISSYKQLAVKLEPLEEIDKHEVLVRIKAVALNYRDIAICNGSYPLGFKTSLVPCSDACGEVVQVGSQVKDLQVGDRVISLFMQDLLYGDIKESDSSLGGAVDGVLQEYLIFAENNVVKIPQKSTMTDSEAASLVCAGTTAWNALYGLRPLKPGQTVLAEGTGGVSIIALQIAKAAGAITIVTSSSDEKLDFVKSNYGADYTINYQTFPDWEQKVMEYTDGLGVDYVIENGGIGTIQKSVDSLAYGGIVSLIGFLATLPPDQYPNVVMLANKKSAVLRGILVGSRQMEEELVRFFVTNDIHVGVDKEFEFTDEGVLNAYEYLSSQKHIGKVCITV</sequence>
<dbReference type="SUPFAM" id="SSF50129">
    <property type="entry name" value="GroES-like"/>
    <property type="match status" value="1"/>
</dbReference>
<feature type="domain" description="Enoyl reductase (ER)" evidence="1">
    <location>
        <begin position="18"/>
        <end position="348"/>
    </location>
</feature>
<dbReference type="InterPro" id="IPR036291">
    <property type="entry name" value="NAD(P)-bd_dom_sf"/>
</dbReference>
<comment type="caution">
    <text evidence="2">The sequence shown here is derived from an EMBL/GenBank/DDBJ whole genome shotgun (WGS) entry which is preliminary data.</text>
</comment>
<dbReference type="Proteomes" id="UP001206595">
    <property type="component" value="Unassembled WGS sequence"/>
</dbReference>